<name>A0A8S9J5J6_BRACR</name>
<gene>
    <name evidence="1" type="ORF">F2Q68_00005038</name>
</gene>
<dbReference type="EMBL" id="QGKW02001660">
    <property type="protein sequence ID" value="KAF2577179.1"/>
    <property type="molecule type" value="Genomic_DNA"/>
</dbReference>
<accession>A0A8S9J5J6</accession>
<reference evidence="1" key="1">
    <citation type="submission" date="2019-12" db="EMBL/GenBank/DDBJ databases">
        <title>Genome sequencing and annotation of Brassica cretica.</title>
        <authorList>
            <person name="Studholme D.J."/>
            <person name="Sarris P.F."/>
        </authorList>
    </citation>
    <scope>NUCLEOTIDE SEQUENCE</scope>
    <source>
        <strain evidence="1">PFS-001/15</strain>
        <tissue evidence="1">Leaf</tissue>
    </source>
</reference>
<organism evidence="1 2">
    <name type="scientific">Brassica cretica</name>
    <name type="common">Mustard</name>
    <dbReference type="NCBI Taxonomy" id="69181"/>
    <lineage>
        <taxon>Eukaryota</taxon>
        <taxon>Viridiplantae</taxon>
        <taxon>Streptophyta</taxon>
        <taxon>Embryophyta</taxon>
        <taxon>Tracheophyta</taxon>
        <taxon>Spermatophyta</taxon>
        <taxon>Magnoliopsida</taxon>
        <taxon>eudicotyledons</taxon>
        <taxon>Gunneridae</taxon>
        <taxon>Pentapetalae</taxon>
        <taxon>rosids</taxon>
        <taxon>malvids</taxon>
        <taxon>Brassicales</taxon>
        <taxon>Brassicaceae</taxon>
        <taxon>Brassiceae</taxon>
        <taxon>Brassica</taxon>
    </lineage>
</organism>
<proteinExistence type="predicted"/>
<sequence>MSGHMETAIPYAFSIGRFWYLPRFLFPESFIGLGEGLSSRAFRSGLTTLGSCFFRALARLATYSSYFTCAQVRDSTSSMVLHWYFVSFYKDPPSGIKHLLKAEIAVGVGEKYPSIISSRLQAGPRPPGH</sequence>
<evidence type="ECO:0000313" key="1">
    <source>
        <dbReference type="EMBL" id="KAF2577179.1"/>
    </source>
</evidence>
<evidence type="ECO:0000313" key="2">
    <source>
        <dbReference type="Proteomes" id="UP000712281"/>
    </source>
</evidence>
<comment type="caution">
    <text evidence="1">The sequence shown here is derived from an EMBL/GenBank/DDBJ whole genome shotgun (WGS) entry which is preliminary data.</text>
</comment>
<dbReference type="Proteomes" id="UP000712281">
    <property type="component" value="Unassembled WGS sequence"/>
</dbReference>
<dbReference type="AlphaFoldDB" id="A0A8S9J5J6"/>
<protein>
    <submittedName>
        <fullName evidence="1">Uncharacterized protein</fullName>
    </submittedName>
</protein>